<evidence type="ECO:0000256" key="1">
    <source>
        <dbReference type="ARBA" id="ARBA00004141"/>
    </source>
</evidence>
<feature type="chain" id="PRO_5027684819" evidence="7">
    <location>
        <begin position="17"/>
        <end position="231"/>
    </location>
</feature>
<comment type="similarity">
    <text evidence="2">Belongs to the clarin family.</text>
</comment>
<keyword evidence="4 6" id="KW-1133">Transmembrane helix</keyword>
<dbReference type="PANTHER" id="PTHR31548:SF3">
    <property type="entry name" value="CLARIN-3"/>
    <property type="match status" value="1"/>
</dbReference>
<gene>
    <name evidence="9" type="primary">clrn3</name>
</gene>
<proteinExistence type="inferred from homology"/>
<organism evidence="8 9">
    <name type="scientific">Parambassis ranga</name>
    <name type="common">Indian glassy fish</name>
    <dbReference type="NCBI Taxonomy" id="210632"/>
    <lineage>
        <taxon>Eukaryota</taxon>
        <taxon>Metazoa</taxon>
        <taxon>Chordata</taxon>
        <taxon>Craniata</taxon>
        <taxon>Vertebrata</taxon>
        <taxon>Euteleostomi</taxon>
        <taxon>Actinopterygii</taxon>
        <taxon>Neopterygii</taxon>
        <taxon>Teleostei</taxon>
        <taxon>Neoteleostei</taxon>
        <taxon>Acanthomorphata</taxon>
        <taxon>Ovalentaria</taxon>
        <taxon>Ambassidae</taxon>
        <taxon>Parambassis</taxon>
    </lineage>
</organism>
<evidence type="ECO:0000256" key="2">
    <source>
        <dbReference type="ARBA" id="ARBA00005787"/>
    </source>
</evidence>
<name>A0A6P7KGV0_9TELE</name>
<evidence type="ECO:0000256" key="7">
    <source>
        <dbReference type="SAM" id="SignalP"/>
    </source>
</evidence>
<evidence type="ECO:0000313" key="8">
    <source>
        <dbReference type="Proteomes" id="UP000515145"/>
    </source>
</evidence>
<feature type="signal peptide" evidence="7">
    <location>
        <begin position="1"/>
        <end position="16"/>
    </location>
</feature>
<dbReference type="InterPro" id="IPR026748">
    <property type="entry name" value="Clarin"/>
</dbReference>
<evidence type="ECO:0000256" key="5">
    <source>
        <dbReference type="ARBA" id="ARBA00023136"/>
    </source>
</evidence>
<protein>
    <submittedName>
        <fullName evidence="9">Clarin-3</fullName>
    </submittedName>
</protein>
<evidence type="ECO:0000313" key="9">
    <source>
        <dbReference type="RefSeq" id="XP_028287457.1"/>
    </source>
</evidence>
<evidence type="ECO:0000256" key="3">
    <source>
        <dbReference type="ARBA" id="ARBA00022692"/>
    </source>
</evidence>
<dbReference type="FunCoup" id="A0A6P7KGV0">
    <property type="interactions" value="1438"/>
</dbReference>
<keyword evidence="5 6" id="KW-0472">Membrane</keyword>
<evidence type="ECO:0000256" key="4">
    <source>
        <dbReference type="ARBA" id="ARBA00022989"/>
    </source>
</evidence>
<dbReference type="PANTHER" id="PTHR31548">
    <property type="entry name" value="CLARIN"/>
    <property type="match status" value="1"/>
</dbReference>
<dbReference type="AlphaFoldDB" id="A0A6P7KGV0"/>
<feature type="transmembrane region" description="Helical" evidence="6">
    <location>
        <begin position="130"/>
        <end position="152"/>
    </location>
</feature>
<dbReference type="GeneID" id="114452375"/>
<reference evidence="9" key="1">
    <citation type="submission" date="2025-08" db="UniProtKB">
        <authorList>
            <consortium name="RefSeq"/>
        </authorList>
    </citation>
    <scope>IDENTIFICATION</scope>
</reference>
<accession>A0A6P7KGV0</accession>
<feature type="transmembrane region" description="Helical" evidence="6">
    <location>
        <begin position="184"/>
        <end position="206"/>
    </location>
</feature>
<keyword evidence="3 6" id="KW-0812">Transmembrane</keyword>
<dbReference type="InParanoid" id="A0A6P7KGV0"/>
<feature type="transmembrane region" description="Helical" evidence="6">
    <location>
        <begin position="90"/>
        <end position="118"/>
    </location>
</feature>
<dbReference type="Proteomes" id="UP000515145">
    <property type="component" value="Chromosome 19"/>
</dbReference>
<evidence type="ECO:0000256" key="6">
    <source>
        <dbReference type="SAM" id="Phobius"/>
    </source>
</evidence>
<dbReference type="Pfam" id="PF25807">
    <property type="entry name" value="Clarin-2"/>
    <property type="match status" value="1"/>
</dbReference>
<dbReference type="CTD" id="119467"/>
<dbReference type="RefSeq" id="XP_028287457.1">
    <property type="nucleotide sequence ID" value="XM_028431656.1"/>
</dbReference>
<dbReference type="OrthoDB" id="9450082at2759"/>
<dbReference type="GO" id="GO:0007605">
    <property type="term" value="P:sensory perception of sound"/>
    <property type="evidence" value="ECO:0007669"/>
    <property type="project" value="UniProtKB-ARBA"/>
</dbReference>
<sequence length="231" mass="25479">MPSLLKILHFVCSALATAVSVVVLGYGMSTWWAQTTIQCARSESDFFNGTAVITFNLFKGLMERSLCPSFGNTESFEVIPKLRETGTTNLVLYALVVSLLALCLLFSAVSILISLYNAVSNPYETYMGPIGVYTCSSLCVCLSVVALIIYVVNINVTSMAEDLVRSFAQDIPIELRDKTSVMGVGFYLIIPYAVLSVGAIALIYSYEHAAYTHRREQQRPTEDAPKEIMMY</sequence>
<keyword evidence="8" id="KW-1185">Reference proteome</keyword>
<keyword evidence="7" id="KW-0732">Signal</keyword>
<dbReference type="GO" id="GO:0016020">
    <property type="term" value="C:membrane"/>
    <property type="evidence" value="ECO:0007669"/>
    <property type="project" value="UniProtKB-SubCell"/>
</dbReference>
<comment type="subcellular location">
    <subcellularLocation>
        <location evidence="1">Membrane</location>
        <topology evidence="1">Multi-pass membrane protein</topology>
    </subcellularLocation>
</comment>
<feature type="transmembrane region" description="Helical" evidence="6">
    <location>
        <begin position="7"/>
        <end position="28"/>
    </location>
</feature>